<comment type="caution">
    <text evidence="1">The sequence shown here is derived from an EMBL/GenBank/DDBJ whole genome shotgun (WGS) entry which is preliminary data.</text>
</comment>
<dbReference type="EMBL" id="BAAANT010000041">
    <property type="protein sequence ID" value="GAA2154341.1"/>
    <property type="molecule type" value="Genomic_DNA"/>
</dbReference>
<proteinExistence type="predicted"/>
<organism evidence="1 2">
    <name type="scientific">Kitasatospora kazusensis</name>
    <dbReference type="NCBI Taxonomy" id="407974"/>
    <lineage>
        <taxon>Bacteria</taxon>
        <taxon>Bacillati</taxon>
        <taxon>Actinomycetota</taxon>
        <taxon>Actinomycetes</taxon>
        <taxon>Kitasatosporales</taxon>
        <taxon>Streptomycetaceae</taxon>
        <taxon>Kitasatospora</taxon>
    </lineage>
</organism>
<gene>
    <name evidence="1" type="ORF">GCM10009760_53170</name>
</gene>
<accession>A0ABN3A5E0</accession>
<evidence type="ECO:0000313" key="1">
    <source>
        <dbReference type="EMBL" id="GAA2154341.1"/>
    </source>
</evidence>
<sequence length="172" mass="18889">MSQNNKSGWTSEHLLRPNGTALYAAQQRERLRQMANEVLGLLHEYQSALGEIRIDGDKPLEHKVRAFRAARPMASLEKHLRDAVADAGKVDTAYTRLYVELPKKREARAKGKELKKANKGGLQGVQEAQALNTAASLHGIGASVYADQDGNDTGNSLKKGPVPFLDFLQKEA</sequence>
<name>A0ABN3A5E0_9ACTN</name>
<protein>
    <submittedName>
        <fullName evidence="1">Uncharacterized protein</fullName>
    </submittedName>
</protein>
<keyword evidence="2" id="KW-1185">Reference proteome</keyword>
<dbReference type="RefSeq" id="WP_344468501.1">
    <property type="nucleotide sequence ID" value="NZ_BAAANT010000041.1"/>
</dbReference>
<reference evidence="1 2" key="1">
    <citation type="journal article" date="2019" name="Int. J. Syst. Evol. Microbiol.">
        <title>The Global Catalogue of Microorganisms (GCM) 10K type strain sequencing project: providing services to taxonomists for standard genome sequencing and annotation.</title>
        <authorList>
            <consortium name="The Broad Institute Genomics Platform"/>
            <consortium name="The Broad Institute Genome Sequencing Center for Infectious Disease"/>
            <person name="Wu L."/>
            <person name="Ma J."/>
        </authorList>
    </citation>
    <scope>NUCLEOTIDE SEQUENCE [LARGE SCALE GENOMIC DNA]</scope>
    <source>
        <strain evidence="1 2">JCM 14560</strain>
    </source>
</reference>
<dbReference type="Proteomes" id="UP001422759">
    <property type="component" value="Unassembled WGS sequence"/>
</dbReference>
<evidence type="ECO:0000313" key="2">
    <source>
        <dbReference type="Proteomes" id="UP001422759"/>
    </source>
</evidence>